<gene>
    <name evidence="1" type="ORF">VFH_III189040</name>
</gene>
<evidence type="ECO:0000313" key="2">
    <source>
        <dbReference type="Proteomes" id="UP001157006"/>
    </source>
</evidence>
<organism evidence="1 2">
    <name type="scientific">Vicia faba</name>
    <name type="common">Broad bean</name>
    <name type="synonym">Faba vulgaris</name>
    <dbReference type="NCBI Taxonomy" id="3906"/>
    <lineage>
        <taxon>Eukaryota</taxon>
        <taxon>Viridiplantae</taxon>
        <taxon>Streptophyta</taxon>
        <taxon>Embryophyta</taxon>
        <taxon>Tracheophyta</taxon>
        <taxon>Spermatophyta</taxon>
        <taxon>Magnoliopsida</taxon>
        <taxon>eudicotyledons</taxon>
        <taxon>Gunneridae</taxon>
        <taxon>Pentapetalae</taxon>
        <taxon>rosids</taxon>
        <taxon>fabids</taxon>
        <taxon>Fabales</taxon>
        <taxon>Fabaceae</taxon>
        <taxon>Papilionoideae</taxon>
        <taxon>50 kb inversion clade</taxon>
        <taxon>NPAAA clade</taxon>
        <taxon>Hologalegina</taxon>
        <taxon>IRL clade</taxon>
        <taxon>Fabeae</taxon>
        <taxon>Vicia</taxon>
    </lineage>
</organism>
<reference evidence="1 2" key="1">
    <citation type="submission" date="2023-01" db="EMBL/GenBank/DDBJ databases">
        <authorList>
            <person name="Kreplak J."/>
        </authorList>
    </citation>
    <scope>NUCLEOTIDE SEQUENCE [LARGE SCALE GENOMIC DNA]</scope>
</reference>
<protein>
    <submittedName>
        <fullName evidence="1">Uncharacterized protein</fullName>
    </submittedName>
</protein>
<accession>A0AAV1A6N3</accession>
<dbReference type="EMBL" id="OX451738">
    <property type="protein sequence ID" value="CAI8605556.1"/>
    <property type="molecule type" value="Genomic_DNA"/>
</dbReference>
<proteinExistence type="predicted"/>
<sequence length="126" mass="14622">MLCLFIFYEKTISFLFDLTVRLLHKSSSPIRFTLQASLIQLQRRGFFYANSLRSQIPIIFWSRSDGVSSATEMMRSRRASSQLLMDNEADGVCGSVMKIKEMRHLLLWIFWTKILLLNQGRVPSGQ</sequence>
<dbReference type="AlphaFoldDB" id="A0AAV1A6N3"/>
<evidence type="ECO:0000313" key="1">
    <source>
        <dbReference type="EMBL" id="CAI8605556.1"/>
    </source>
</evidence>
<dbReference type="Proteomes" id="UP001157006">
    <property type="component" value="Chromosome 3"/>
</dbReference>
<keyword evidence="2" id="KW-1185">Reference proteome</keyword>
<name>A0AAV1A6N3_VICFA</name>